<keyword evidence="2" id="KW-0489">Methyltransferase</keyword>
<evidence type="ECO:0000313" key="4">
    <source>
        <dbReference type="EMBL" id="CAK9225380.1"/>
    </source>
</evidence>
<dbReference type="PANTHER" id="PTHR22809:SF14">
    <property type="entry name" value="TRNA N(3)-METHYLCYTIDINE METHYLTRANSFERASE"/>
    <property type="match status" value="1"/>
</dbReference>
<evidence type="ECO:0000256" key="2">
    <source>
        <dbReference type="ARBA" id="ARBA00022603"/>
    </source>
</evidence>
<accession>A0ABP0UM33</accession>
<gene>
    <name evidence="4" type="ORF">CSSPTR1EN2_LOCUS17494</name>
</gene>
<dbReference type="PANTHER" id="PTHR22809">
    <property type="entry name" value="METHYLTRANSFERASE-RELATED"/>
    <property type="match status" value="1"/>
</dbReference>
<evidence type="ECO:0000256" key="1">
    <source>
        <dbReference type="ARBA" id="ARBA00009725"/>
    </source>
</evidence>
<sequence length="468" mass="51160">MEFSEEEEEGPFSVGAYYSRDFEWEALGQEVESSPGFLYLDRNQKPASVSGSLDLKGKKNFQTQQVQIAELDTLESGKRSLELGKGVGVPQRPRSSRLMSVSKLMSTAASATAGSSSSSQCSSSSALSSESRAWQAFHTRHSKKLFFKERRYLGNEFPELLQGASCILEIGCGTGSSVVSILRANPRVTMFACDCSEAALTKASEIVSSLSAESRTQFYPFLCVVEHEIFPFWLLCSSCKTTGFQSDDIRASKARVGRGGGEVGISLELGMEKSSPQLDFCSGIGMEAREELGFFPSELCTELSSFGGSFKSRLDPKTLENPTICIEDTQHSKQGALECCIRGEMASSNNSNNGLLPNFSASRCEEKPPLITHCCVGGMDIVMLIFTLSEIPVASMPHVLAKVLAVLKPGGYLLFRDYGLYDMTMLRFAPSQRISHDAGVPLYQRDDGTLCYYFSVKTLWELLTTTGL</sequence>
<dbReference type="SUPFAM" id="SSF53335">
    <property type="entry name" value="S-adenosyl-L-methionine-dependent methyltransferases"/>
    <property type="match status" value="1"/>
</dbReference>
<reference evidence="4" key="1">
    <citation type="submission" date="2024-02" db="EMBL/GenBank/DDBJ databases">
        <authorList>
            <consortium name="ELIXIR-Norway"/>
            <consortium name="Elixir Norway"/>
        </authorList>
    </citation>
    <scope>NUCLEOTIDE SEQUENCE</scope>
</reference>
<keyword evidence="3" id="KW-0808">Transferase</keyword>
<dbReference type="Gene3D" id="3.40.50.150">
    <property type="entry name" value="Vaccinia Virus protein VP39"/>
    <property type="match status" value="2"/>
</dbReference>
<dbReference type="InterPro" id="IPR026113">
    <property type="entry name" value="METTL2/6/8-like"/>
</dbReference>
<dbReference type="EMBL" id="OZ019897">
    <property type="protein sequence ID" value="CAK9225380.1"/>
    <property type="molecule type" value="Genomic_DNA"/>
</dbReference>
<evidence type="ECO:0000256" key="3">
    <source>
        <dbReference type="ARBA" id="ARBA00022679"/>
    </source>
</evidence>
<organism evidence="4 5">
    <name type="scientific">Sphagnum troendelagicum</name>
    <dbReference type="NCBI Taxonomy" id="128251"/>
    <lineage>
        <taxon>Eukaryota</taxon>
        <taxon>Viridiplantae</taxon>
        <taxon>Streptophyta</taxon>
        <taxon>Embryophyta</taxon>
        <taxon>Bryophyta</taxon>
        <taxon>Sphagnophytina</taxon>
        <taxon>Sphagnopsida</taxon>
        <taxon>Sphagnales</taxon>
        <taxon>Sphagnaceae</taxon>
        <taxon>Sphagnum</taxon>
    </lineage>
</organism>
<keyword evidence="5" id="KW-1185">Reference proteome</keyword>
<proteinExistence type="inferred from homology"/>
<comment type="similarity">
    <text evidence="1">Belongs to the methyltransferase superfamily. METL family.</text>
</comment>
<name>A0ABP0UM33_9BRYO</name>
<dbReference type="Proteomes" id="UP001497512">
    <property type="component" value="Chromosome 5"/>
</dbReference>
<dbReference type="InterPro" id="IPR029063">
    <property type="entry name" value="SAM-dependent_MTases_sf"/>
</dbReference>
<protein>
    <recommendedName>
        <fullName evidence="6">Methyltransferase-like protein</fullName>
    </recommendedName>
</protein>
<evidence type="ECO:0000313" key="5">
    <source>
        <dbReference type="Proteomes" id="UP001497512"/>
    </source>
</evidence>
<evidence type="ECO:0008006" key="6">
    <source>
        <dbReference type="Google" id="ProtNLM"/>
    </source>
</evidence>